<sequence>MRNPPKEQKSGFDPIASIAYLEGDRTYLGEPNTSWVNIYPFPQPRNPVFPKIGFLRTPLGEPNTLWETYTRCWVPLHSTQPTTGERSHLPGGTQHAVGNIYPLLGSVALHPTYYWRAIAPTWGNPTPPGETYTRCWVPLHSTQPTTGERSHLPGGTQHPLGKHIPVVGFRCTPPNLLLESDRTYLGEPNTPWGNIYPLLGSVALHPTYYWRAIAPTWGNPTPPGETYTRCWVPLHSTQPTTGERSHLPGGTQHPLGKHIPVVGFRCTPPNLLLESDRTYLGEPNTPWGNIYPLLGSVALHPTYYWRAIAPTWGNPTPPGETYTPFLSQETRFFPKIGFLRTPLGEPNTLWVNIYPYCPSTNSEICEDTQL</sequence>
<keyword evidence="2" id="KW-1185">Reference proteome</keyword>
<accession>A0ABU9EHT1</accession>
<proteinExistence type="predicted"/>
<dbReference type="EMBL" id="JBBWYZ010000003">
    <property type="protein sequence ID" value="MEK9510939.1"/>
    <property type="molecule type" value="Genomic_DNA"/>
</dbReference>
<dbReference type="RefSeq" id="WP_368662849.1">
    <property type="nucleotide sequence ID" value="NZ_JBBWYZ010000003.1"/>
</dbReference>
<organism evidence="1 2">
    <name type="scientific">Limnospira fusiformis PMC 851.14</name>
    <dbReference type="NCBI Taxonomy" id="2219512"/>
    <lineage>
        <taxon>Bacteria</taxon>
        <taxon>Bacillati</taxon>
        <taxon>Cyanobacteriota</taxon>
        <taxon>Cyanophyceae</taxon>
        <taxon>Oscillatoriophycideae</taxon>
        <taxon>Oscillatoriales</taxon>
        <taxon>Sirenicapillariaceae</taxon>
        <taxon>Limnospira</taxon>
    </lineage>
</organism>
<evidence type="ECO:0000313" key="1">
    <source>
        <dbReference type="EMBL" id="MEK9510939.1"/>
    </source>
</evidence>
<protein>
    <submittedName>
        <fullName evidence="1">Uncharacterized protein</fullName>
    </submittedName>
</protein>
<evidence type="ECO:0000313" key="2">
    <source>
        <dbReference type="Proteomes" id="UP001387447"/>
    </source>
</evidence>
<name>A0ABU9EHT1_LIMFS</name>
<dbReference type="Proteomes" id="UP001387447">
    <property type="component" value="Unassembled WGS sequence"/>
</dbReference>
<gene>
    <name evidence="1" type="ORF">AAEJ74_04360</name>
</gene>
<comment type="caution">
    <text evidence="1">The sequence shown here is derived from an EMBL/GenBank/DDBJ whole genome shotgun (WGS) entry which is preliminary data.</text>
</comment>
<reference evidence="1 2" key="1">
    <citation type="journal article" date="2024" name="Front. Microbiol.">
        <title>Transcriptomic insights into the dominance of two phototrophs throughout the water column of a tropical hypersaline-alkaline crater lake (Dziani Dzaha, Mayotte).</title>
        <authorList>
            <person name="Duperron S."/>
            <person name="Halary S."/>
            <person name="Bouly J.-P."/>
            <person name="Roussel T."/>
            <person name="Hugoni M."/>
            <person name="Bruto M."/>
            <person name="Oger P."/>
            <person name="Duval C."/>
            <person name="Woo A."/>
            <person name="Jezequiel D."/>
            <person name="Ader M."/>
            <person name="Leboulanger C."/>
            <person name="Agogue H."/>
            <person name="Grossi V."/>
            <person name="Trousselier M."/>
            <person name="Bernard C."/>
        </authorList>
    </citation>
    <scope>NUCLEOTIDE SEQUENCE [LARGE SCALE GENOMIC DNA]</scope>
    <source>
        <strain evidence="1 2">PMC 851.14</strain>
    </source>
</reference>